<evidence type="ECO:0000259" key="12">
    <source>
        <dbReference type="PROSITE" id="PS50071"/>
    </source>
</evidence>
<dbReference type="InterPro" id="IPR050877">
    <property type="entry name" value="EMX-VAX-Noto_Homeobox_TFs"/>
</dbReference>
<keyword evidence="8 9" id="KW-0539">Nucleus</keyword>
<keyword evidence="3" id="KW-0678">Repressor</keyword>
<dbReference type="PROSITE" id="PS50071">
    <property type="entry name" value="HOMEOBOX_2"/>
    <property type="match status" value="1"/>
</dbReference>
<sequence length="186" mass="20662">MLRSPPSDPAAAPPPLALACCSQPPPPSKARSRFDIESLLAKSEPPRRESLVPGTWAAVASSSPALHFGCLEFPRCTGSLEPALPWRPRGSCKLKRVRTVFTPEQLERLEEEFLKQQYLVGSERLDLAATLQLTETQVKVWFQNRRIKWRKQSLEQKAAKLSSQFGPRPLGGAGPASLHQRESRSL</sequence>
<dbReference type="Gene3D" id="1.10.10.60">
    <property type="entry name" value="Homeodomain-like"/>
    <property type="match status" value="1"/>
</dbReference>
<dbReference type="OMA" id="GPEFPRC"/>
<dbReference type="InterPro" id="IPR017970">
    <property type="entry name" value="Homeobox_CS"/>
</dbReference>
<feature type="compositionally biased region" description="Pro residues" evidence="11">
    <location>
        <begin position="1"/>
        <end position="16"/>
    </location>
</feature>
<reference evidence="13" key="1">
    <citation type="submission" date="2025-08" db="UniProtKB">
        <authorList>
            <consortium name="Ensembl"/>
        </authorList>
    </citation>
    <scope>IDENTIFICATION</scope>
</reference>
<dbReference type="GO" id="GO:0030182">
    <property type="term" value="P:neuron differentiation"/>
    <property type="evidence" value="ECO:0007669"/>
    <property type="project" value="TreeGrafter"/>
</dbReference>
<dbReference type="GO" id="GO:0014028">
    <property type="term" value="P:notochord formation"/>
    <property type="evidence" value="ECO:0007669"/>
    <property type="project" value="UniProtKB-ARBA"/>
</dbReference>
<dbReference type="GO" id="GO:0007417">
    <property type="term" value="P:central nervous system development"/>
    <property type="evidence" value="ECO:0007669"/>
    <property type="project" value="TreeGrafter"/>
</dbReference>
<proteinExistence type="predicted"/>
<dbReference type="InterPro" id="IPR009057">
    <property type="entry name" value="Homeodomain-like_sf"/>
</dbReference>
<name>A0A8C6XF59_NAJNA</name>
<dbReference type="CDD" id="cd00086">
    <property type="entry name" value="homeodomain"/>
    <property type="match status" value="1"/>
</dbReference>
<keyword evidence="2" id="KW-0217">Developmental protein</keyword>
<evidence type="ECO:0000256" key="6">
    <source>
        <dbReference type="ARBA" id="ARBA00023155"/>
    </source>
</evidence>
<keyword evidence="5 9" id="KW-0238">DNA-binding</keyword>
<accession>A0A8C6XF59</accession>
<feature type="region of interest" description="Disordered" evidence="11">
    <location>
        <begin position="1"/>
        <end position="31"/>
    </location>
</feature>
<dbReference type="Ensembl" id="ENSNNAT00000013813.1">
    <property type="protein sequence ID" value="ENSNNAP00000013197.1"/>
    <property type="gene ID" value="ENSNNAG00000008888.1"/>
</dbReference>
<keyword evidence="4" id="KW-0805">Transcription regulation</keyword>
<evidence type="ECO:0000256" key="2">
    <source>
        <dbReference type="ARBA" id="ARBA00022473"/>
    </source>
</evidence>
<dbReference type="GO" id="GO:0000978">
    <property type="term" value="F:RNA polymerase II cis-regulatory region sequence-specific DNA binding"/>
    <property type="evidence" value="ECO:0007669"/>
    <property type="project" value="TreeGrafter"/>
</dbReference>
<evidence type="ECO:0000256" key="11">
    <source>
        <dbReference type="SAM" id="MobiDB-lite"/>
    </source>
</evidence>
<feature type="DNA-binding region" description="Homeobox" evidence="9">
    <location>
        <begin position="94"/>
        <end position="153"/>
    </location>
</feature>
<feature type="region of interest" description="Disordered" evidence="11">
    <location>
        <begin position="158"/>
        <end position="186"/>
    </location>
</feature>
<keyword evidence="6 9" id="KW-0371">Homeobox</keyword>
<evidence type="ECO:0000256" key="5">
    <source>
        <dbReference type="ARBA" id="ARBA00023125"/>
    </source>
</evidence>
<evidence type="ECO:0000256" key="8">
    <source>
        <dbReference type="ARBA" id="ARBA00023242"/>
    </source>
</evidence>
<dbReference type="Pfam" id="PF00046">
    <property type="entry name" value="Homeodomain"/>
    <property type="match status" value="1"/>
</dbReference>
<dbReference type="GO" id="GO:0000981">
    <property type="term" value="F:DNA-binding transcription factor activity, RNA polymerase II-specific"/>
    <property type="evidence" value="ECO:0007669"/>
    <property type="project" value="InterPro"/>
</dbReference>
<organism evidence="13 14">
    <name type="scientific">Naja naja</name>
    <name type="common">Indian cobra</name>
    <dbReference type="NCBI Taxonomy" id="35670"/>
    <lineage>
        <taxon>Eukaryota</taxon>
        <taxon>Metazoa</taxon>
        <taxon>Chordata</taxon>
        <taxon>Craniata</taxon>
        <taxon>Vertebrata</taxon>
        <taxon>Euteleostomi</taxon>
        <taxon>Lepidosauria</taxon>
        <taxon>Squamata</taxon>
        <taxon>Bifurcata</taxon>
        <taxon>Unidentata</taxon>
        <taxon>Episquamata</taxon>
        <taxon>Toxicofera</taxon>
        <taxon>Serpentes</taxon>
        <taxon>Colubroidea</taxon>
        <taxon>Elapidae</taxon>
        <taxon>Elapinae</taxon>
        <taxon>Naja</taxon>
    </lineage>
</organism>
<dbReference type="PROSITE" id="PS51257">
    <property type="entry name" value="PROKAR_LIPOPROTEIN"/>
    <property type="match status" value="1"/>
</dbReference>
<keyword evidence="7" id="KW-0804">Transcription</keyword>
<evidence type="ECO:0000313" key="14">
    <source>
        <dbReference type="Proteomes" id="UP000694559"/>
    </source>
</evidence>
<dbReference type="InterPro" id="IPR020479">
    <property type="entry name" value="HD_metazoa"/>
</dbReference>
<feature type="domain" description="Homeobox" evidence="12">
    <location>
        <begin position="92"/>
        <end position="152"/>
    </location>
</feature>
<dbReference type="PANTHER" id="PTHR24339:SF67">
    <property type="entry name" value="GNOT1 HOMEODOMAIN PROTEIN-RELATED"/>
    <property type="match status" value="1"/>
</dbReference>
<dbReference type="GeneTree" id="ENSGT00940000154361"/>
<dbReference type="PANTHER" id="PTHR24339">
    <property type="entry name" value="HOMEOBOX PROTEIN EMX-RELATED"/>
    <property type="match status" value="1"/>
</dbReference>
<dbReference type="FunFam" id="1.10.10.60:FF:000450">
    <property type="entry name" value="Homeobox protein notochord"/>
    <property type="match status" value="1"/>
</dbReference>
<dbReference type="SUPFAM" id="SSF46689">
    <property type="entry name" value="Homeodomain-like"/>
    <property type="match status" value="1"/>
</dbReference>
<evidence type="ECO:0000256" key="10">
    <source>
        <dbReference type="RuleBase" id="RU000682"/>
    </source>
</evidence>
<protein>
    <recommendedName>
        <fullName evidence="12">Homeobox domain-containing protein</fullName>
    </recommendedName>
</protein>
<dbReference type="PRINTS" id="PR00024">
    <property type="entry name" value="HOMEOBOX"/>
</dbReference>
<evidence type="ECO:0000256" key="1">
    <source>
        <dbReference type="ARBA" id="ARBA00004123"/>
    </source>
</evidence>
<comment type="subcellular location">
    <subcellularLocation>
        <location evidence="1 9 10">Nucleus</location>
    </subcellularLocation>
</comment>
<keyword evidence="14" id="KW-1185">Reference proteome</keyword>
<dbReference type="SMART" id="SM00389">
    <property type="entry name" value="HOX"/>
    <property type="match status" value="1"/>
</dbReference>
<evidence type="ECO:0000313" key="13">
    <source>
        <dbReference type="Ensembl" id="ENSNNAP00000013197.1"/>
    </source>
</evidence>
<dbReference type="OrthoDB" id="6159439at2759"/>
<evidence type="ECO:0000256" key="4">
    <source>
        <dbReference type="ARBA" id="ARBA00023015"/>
    </source>
</evidence>
<dbReference type="PROSITE" id="PS00027">
    <property type="entry name" value="HOMEOBOX_1"/>
    <property type="match status" value="1"/>
</dbReference>
<dbReference type="AlphaFoldDB" id="A0A8C6XF59"/>
<evidence type="ECO:0000256" key="7">
    <source>
        <dbReference type="ARBA" id="ARBA00023163"/>
    </source>
</evidence>
<reference evidence="13" key="2">
    <citation type="submission" date="2025-09" db="UniProtKB">
        <authorList>
            <consortium name="Ensembl"/>
        </authorList>
    </citation>
    <scope>IDENTIFICATION</scope>
</reference>
<evidence type="ECO:0000256" key="9">
    <source>
        <dbReference type="PROSITE-ProRule" id="PRU00108"/>
    </source>
</evidence>
<dbReference type="Proteomes" id="UP000694559">
    <property type="component" value="Unplaced"/>
</dbReference>
<evidence type="ECO:0000256" key="3">
    <source>
        <dbReference type="ARBA" id="ARBA00022491"/>
    </source>
</evidence>
<dbReference type="GO" id="GO:0005634">
    <property type="term" value="C:nucleus"/>
    <property type="evidence" value="ECO:0007669"/>
    <property type="project" value="UniProtKB-SubCell"/>
</dbReference>
<dbReference type="InterPro" id="IPR001356">
    <property type="entry name" value="HD"/>
</dbReference>